<dbReference type="InterPro" id="IPR036770">
    <property type="entry name" value="Ankyrin_rpt-contain_sf"/>
</dbReference>
<evidence type="ECO:0000313" key="4">
    <source>
        <dbReference type="EMBL" id="CAK3917496.1"/>
    </source>
</evidence>
<feature type="repeat" description="ANK" evidence="3">
    <location>
        <begin position="351"/>
        <end position="383"/>
    </location>
</feature>
<protein>
    <submittedName>
        <fullName evidence="4">F-box domain and ankyrin repeat</fullName>
    </submittedName>
</protein>
<keyword evidence="1" id="KW-0677">Repeat</keyword>
<reference evidence="4" key="1">
    <citation type="submission" date="2023-11" db="EMBL/GenBank/DDBJ databases">
        <authorList>
            <person name="Alioto T."/>
            <person name="Alioto T."/>
            <person name="Gomez Garrido J."/>
        </authorList>
    </citation>
    <scope>NUCLEOTIDE SEQUENCE</scope>
</reference>
<keyword evidence="5" id="KW-1185">Reference proteome</keyword>
<dbReference type="Pfam" id="PF00023">
    <property type="entry name" value="Ank"/>
    <property type="match status" value="1"/>
</dbReference>
<dbReference type="InterPro" id="IPR002110">
    <property type="entry name" value="Ankyrin_rpt"/>
</dbReference>
<dbReference type="SMART" id="SM00248">
    <property type="entry name" value="ANK"/>
    <property type="match status" value="7"/>
</dbReference>
<evidence type="ECO:0000313" key="5">
    <source>
        <dbReference type="Proteomes" id="UP001296104"/>
    </source>
</evidence>
<keyword evidence="2 3" id="KW-0040">ANK repeat</keyword>
<accession>A0AAI8YVG1</accession>
<evidence type="ECO:0000256" key="1">
    <source>
        <dbReference type="ARBA" id="ARBA00022737"/>
    </source>
</evidence>
<sequence>MAISITSTEPLALHTFPTEIFDLVIEHLVVTIGIRKAALLRTVNRAFNTSILDAICLSQVIDIHHPGTPRIASWMPPTLRGKIIAAKSRSTEAGGPKYLSVVKAVQQTLEKVAVSLDQQLDESWLVLISGEINIRSKGAIDAGVQAQNLLSAAAIIGHLAFTKLLLDGALGLPVLPKVDGHTPYFENALCLAAAYGHLAVVQYLLHTGARPIVPSYYENEESLLDTQARWITEDPNTQLFSLRYEEHHSPLRAAVQSGHADIVHLLLRPEHRPHLSSVEYLRAVLAGARFGRIDLIRTLLHTIGKELSDFPGLGEEMLRTAAHHDQRAVVRILAHQGIDVNCIPFPEGRTNQYGALWIASAMGHVDMVHLLLEAGANVHLITMDYGSAIKGAACRGQQEVVDILIEHGADPATAFLSAAQSCQPLLIRHLLDRFPALAEGECGQVALSDSIVGCNLTAISILVESGVSLNLHSSAGYGLYGPRWVTDHLYTLGARTIDSAEWTRNDYHLEIRDVRLSKHTWEWVSKH</sequence>
<evidence type="ECO:0000256" key="2">
    <source>
        <dbReference type="ARBA" id="ARBA00023043"/>
    </source>
</evidence>
<dbReference type="SUPFAM" id="SSF48403">
    <property type="entry name" value="Ankyrin repeat"/>
    <property type="match status" value="1"/>
</dbReference>
<dbReference type="Pfam" id="PF12796">
    <property type="entry name" value="Ank_2"/>
    <property type="match status" value="1"/>
</dbReference>
<comment type="caution">
    <text evidence="4">The sequence shown here is derived from an EMBL/GenBank/DDBJ whole genome shotgun (WGS) entry which is preliminary data.</text>
</comment>
<dbReference type="Proteomes" id="UP001296104">
    <property type="component" value="Unassembled WGS sequence"/>
</dbReference>
<proteinExistence type="predicted"/>
<name>A0AAI8YVG1_9PEZI</name>
<dbReference type="EMBL" id="CAVMBE010000012">
    <property type="protein sequence ID" value="CAK3917496.1"/>
    <property type="molecule type" value="Genomic_DNA"/>
</dbReference>
<dbReference type="PANTHER" id="PTHR24198:SF165">
    <property type="entry name" value="ANKYRIN REPEAT-CONTAINING PROTEIN-RELATED"/>
    <property type="match status" value="1"/>
</dbReference>
<dbReference type="AlphaFoldDB" id="A0AAI8YVG1"/>
<dbReference type="PROSITE" id="PS50088">
    <property type="entry name" value="ANK_REPEAT"/>
    <property type="match status" value="1"/>
</dbReference>
<dbReference type="PROSITE" id="PS50297">
    <property type="entry name" value="ANK_REP_REGION"/>
    <property type="match status" value="1"/>
</dbReference>
<gene>
    <name evidence="4" type="ORF">LECACI_7A002717</name>
</gene>
<evidence type="ECO:0000256" key="3">
    <source>
        <dbReference type="PROSITE-ProRule" id="PRU00023"/>
    </source>
</evidence>
<organism evidence="4 5">
    <name type="scientific">Lecanosticta acicola</name>
    <dbReference type="NCBI Taxonomy" id="111012"/>
    <lineage>
        <taxon>Eukaryota</taxon>
        <taxon>Fungi</taxon>
        <taxon>Dikarya</taxon>
        <taxon>Ascomycota</taxon>
        <taxon>Pezizomycotina</taxon>
        <taxon>Dothideomycetes</taxon>
        <taxon>Dothideomycetidae</taxon>
        <taxon>Mycosphaerellales</taxon>
        <taxon>Mycosphaerellaceae</taxon>
        <taxon>Lecanosticta</taxon>
    </lineage>
</organism>
<dbReference type="Gene3D" id="1.25.40.20">
    <property type="entry name" value="Ankyrin repeat-containing domain"/>
    <property type="match status" value="1"/>
</dbReference>
<dbReference type="PANTHER" id="PTHR24198">
    <property type="entry name" value="ANKYRIN REPEAT AND PROTEIN KINASE DOMAIN-CONTAINING PROTEIN"/>
    <property type="match status" value="1"/>
</dbReference>